<dbReference type="AlphaFoldDB" id="A0AAJ5WC69"/>
<name>A0AAJ5WC69_9SPHI</name>
<protein>
    <submittedName>
        <fullName evidence="2">Uncharacterized protein</fullName>
    </submittedName>
</protein>
<feature type="chain" id="PRO_5042599295" evidence="1">
    <location>
        <begin position="21"/>
        <end position="306"/>
    </location>
</feature>
<accession>A0AAJ5WC69</accession>
<sequence length="306" mass="34758">MKIKIFALLLPAFLFTSAWAQEKKTETQFDEDWAKVIEGLPLFINGNIAKTDVGAKVAYSCLITPFSPALQPGYVFHTATENIQSKRSMGIIFNLPVKLFIQILYGHFYETDTVTKSAYFPAPIPNARTVFKDIDSAALVVSVDGKKQWQNLYNIQFTSSKNIPTSVIRRHMISDIELQFGVKTYWEKQVKKCIVISRNGLPIPEYQKGDVEYKLGTDKNGQGGVSMNNVPLVQLINFMLVREFRNTDYPIVDETDFTKNLGKVSFSTKDPGLTFEKMRVNMAKFGFKFSIEEREVNMLVITKANM</sequence>
<keyword evidence="1" id="KW-0732">Signal</keyword>
<evidence type="ECO:0000313" key="3">
    <source>
        <dbReference type="Proteomes" id="UP001214530"/>
    </source>
</evidence>
<reference evidence="2" key="1">
    <citation type="submission" date="2023-03" db="EMBL/GenBank/DDBJ databases">
        <title>Andean soil-derived lignocellulolytic bacterial consortium as a source of novel taxa and putative plastic-active enzymes.</title>
        <authorList>
            <person name="Diaz-Garcia L."/>
            <person name="Chuvochina M."/>
            <person name="Feuerriegel G."/>
            <person name="Bunk B."/>
            <person name="Sproer C."/>
            <person name="Streit W.R."/>
            <person name="Rodriguez L.M."/>
            <person name="Overmann J."/>
            <person name="Jimenez D.J."/>
        </authorList>
    </citation>
    <scope>NUCLEOTIDE SEQUENCE</scope>
    <source>
        <strain evidence="2">MAG 3858</strain>
    </source>
</reference>
<gene>
    <name evidence="2" type="ORF">P0Y49_09335</name>
</gene>
<organism evidence="2 3">
    <name type="scientific">Candidatus Pedobacter colombiensis</name>
    <dbReference type="NCBI Taxonomy" id="3121371"/>
    <lineage>
        <taxon>Bacteria</taxon>
        <taxon>Pseudomonadati</taxon>
        <taxon>Bacteroidota</taxon>
        <taxon>Sphingobacteriia</taxon>
        <taxon>Sphingobacteriales</taxon>
        <taxon>Sphingobacteriaceae</taxon>
        <taxon>Pedobacter</taxon>
    </lineage>
</organism>
<dbReference type="EMBL" id="CP119313">
    <property type="protein sequence ID" value="WEK21343.1"/>
    <property type="molecule type" value="Genomic_DNA"/>
</dbReference>
<feature type="signal peptide" evidence="1">
    <location>
        <begin position="1"/>
        <end position="20"/>
    </location>
</feature>
<proteinExistence type="predicted"/>
<dbReference type="Proteomes" id="UP001214530">
    <property type="component" value="Chromosome"/>
</dbReference>
<evidence type="ECO:0000313" key="2">
    <source>
        <dbReference type="EMBL" id="WEK21343.1"/>
    </source>
</evidence>
<evidence type="ECO:0000256" key="1">
    <source>
        <dbReference type="SAM" id="SignalP"/>
    </source>
</evidence>